<dbReference type="RefSeq" id="WP_265267373.1">
    <property type="nucleotide sequence ID" value="NZ_JANFAV010000001.1"/>
</dbReference>
<dbReference type="InterPro" id="IPR015813">
    <property type="entry name" value="Pyrv/PenolPyrv_kinase-like_dom"/>
</dbReference>
<dbReference type="SUPFAM" id="SSF51621">
    <property type="entry name" value="Phosphoenolpyruvate/pyruvate domain"/>
    <property type="match status" value="1"/>
</dbReference>
<gene>
    <name evidence="1" type="ORF">NEE01_00885</name>
</gene>
<proteinExistence type="predicted"/>
<dbReference type="Proteomes" id="UP001165565">
    <property type="component" value="Unassembled WGS sequence"/>
</dbReference>
<dbReference type="CDD" id="cd00377">
    <property type="entry name" value="ICL_PEPM"/>
    <property type="match status" value="1"/>
</dbReference>
<organism evidence="1 2">
    <name type="scientific">Sphingomonas lycopersici</name>
    <dbReference type="NCBI Taxonomy" id="2951807"/>
    <lineage>
        <taxon>Bacteria</taxon>
        <taxon>Pseudomonadati</taxon>
        <taxon>Pseudomonadota</taxon>
        <taxon>Alphaproteobacteria</taxon>
        <taxon>Sphingomonadales</taxon>
        <taxon>Sphingomonadaceae</taxon>
        <taxon>Sphingomonas</taxon>
    </lineage>
</organism>
<dbReference type="EMBL" id="JANFAV010000001">
    <property type="protein sequence ID" value="MCW6533329.1"/>
    <property type="molecule type" value="Genomic_DNA"/>
</dbReference>
<protein>
    <submittedName>
        <fullName evidence="1">Isocitrate lyase/PEP mutase family protein</fullName>
    </submittedName>
</protein>
<sequence length="306" mass="31832">MRKAVARCAESLRPTPAGGDGNTDPAGARLRRSLAGRSSILCAPGVFDTLSTLLAERAGFEAAFLSGSALAWSRLGRPDVGLLGGVELVDVLSHIAERCALPLLVDADSGFGNALQVARIVRMLEATGAAAIQIEDQLEVKPPDRLVARPLVPLPVMIGKLHAAQDARRFDETLISARTDAASSLGFDEALRRAEAYARAGADLLFVEGVTGADQHAMLVEALGHERPLICNVLAPDPGVLLQRQAAGYALALVPDLAPRAAAASIAHAFETLAHTGAATVAMSRAELDDAIGGPAFRARAADYAN</sequence>
<name>A0AA42CNH2_9SPHN</name>
<dbReference type="Pfam" id="PF13714">
    <property type="entry name" value="PEP_mutase"/>
    <property type="match status" value="1"/>
</dbReference>
<evidence type="ECO:0000313" key="2">
    <source>
        <dbReference type="Proteomes" id="UP001165565"/>
    </source>
</evidence>
<keyword evidence="2" id="KW-1185">Reference proteome</keyword>
<dbReference type="AlphaFoldDB" id="A0AA42CNH2"/>
<dbReference type="PANTHER" id="PTHR42905">
    <property type="entry name" value="PHOSPHOENOLPYRUVATE CARBOXYLASE"/>
    <property type="match status" value="1"/>
</dbReference>
<dbReference type="InterPro" id="IPR040442">
    <property type="entry name" value="Pyrv_kinase-like_dom_sf"/>
</dbReference>
<dbReference type="Gene3D" id="3.20.20.60">
    <property type="entry name" value="Phosphoenolpyruvate-binding domains"/>
    <property type="match status" value="1"/>
</dbReference>
<dbReference type="GO" id="GO:0016833">
    <property type="term" value="F:oxo-acid-lyase activity"/>
    <property type="evidence" value="ECO:0007669"/>
    <property type="project" value="UniProtKB-ARBA"/>
</dbReference>
<comment type="caution">
    <text evidence="1">The sequence shown here is derived from an EMBL/GenBank/DDBJ whole genome shotgun (WGS) entry which is preliminary data.</text>
</comment>
<reference evidence="1" key="1">
    <citation type="submission" date="2022-06" db="EMBL/GenBank/DDBJ databases">
        <title>Sphingomonas sp. nov. isolated from rhizosphere soil of tomato.</title>
        <authorList>
            <person name="Dong H."/>
            <person name="Gao R."/>
        </authorList>
    </citation>
    <scope>NUCLEOTIDE SEQUENCE</scope>
    <source>
        <strain evidence="1">MMSM24</strain>
    </source>
</reference>
<evidence type="ECO:0000313" key="1">
    <source>
        <dbReference type="EMBL" id="MCW6533329.1"/>
    </source>
</evidence>
<dbReference type="InterPro" id="IPR039556">
    <property type="entry name" value="ICL/PEPM"/>
</dbReference>
<keyword evidence="1" id="KW-0456">Lyase</keyword>
<dbReference type="PANTHER" id="PTHR42905:SF5">
    <property type="entry name" value="CARBOXYVINYL-CARBOXYPHOSPHONATE PHOSPHORYLMUTASE, CHLOROPLASTIC"/>
    <property type="match status" value="1"/>
</dbReference>
<accession>A0AA42CNH2</accession>